<comment type="caution">
    <text evidence="1">The sequence shown here is derived from an EMBL/GenBank/DDBJ whole genome shotgun (WGS) entry which is preliminary data.</text>
</comment>
<gene>
    <name evidence="1" type="ORF">NBRC116598_20630</name>
</gene>
<accession>A0ABQ0AL86</accession>
<proteinExistence type="predicted"/>
<dbReference type="SUPFAM" id="SSF51316">
    <property type="entry name" value="Mss4-like"/>
    <property type="match status" value="1"/>
</dbReference>
<organism evidence="1 2">
    <name type="scientific">Pseudophaeobacter arcticus</name>
    <dbReference type="NCBI Taxonomy" id="385492"/>
    <lineage>
        <taxon>Bacteria</taxon>
        <taxon>Pseudomonadati</taxon>
        <taxon>Pseudomonadota</taxon>
        <taxon>Alphaproteobacteria</taxon>
        <taxon>Rhodobacterales</taxon>
        <taxon>Paracoccaceae</taxon>
        <taxon>Pseudophaeobacter</taxon>
    </lineage>
</organism>
<dbReference type="EMBL" id="BAABWU010000007">
    <property type="protein sequence ID" value="GAA6196619.1"/>
    <property type="molecule type" value="Genomic_DNA"/>
</dbReference>
<evidence type="ECO:0000313" key="2">
    <source>
        <dbReference type="Proteomes" id="UP001441944"/>
    </source>
</evidence>
<protein>
    <recommendedName>
        <fullName evidence="3">CENP-V/GFA domain-containing protein</fullName>
    </recommendedName>
</protein>
<name>A0ABQ0AL86_9RHOB</name>
<evidence type="ECO:0000313" key="1">
    <source>
        <dbReference type="EMBL" id="GAA6196619.1"/>
    </source>
</evidence>
<dbReference type="Gene3D" id="3.90.1590.10">
    <property type="entry name" value="glutathione-dependent formaldehyde- activating enzyme (gfa)"/>
    <property type="match status" value="1"/>
</dbReference>
<evidence type="ECO:0008006" key="3">
    <source>
        <dbReference type="Google" id="ProtNLM"/>
    </source>
</evidence>
<dbReference type="InterPro" id="IPR011057">
    <property type="entry name" value="Mss4-like_sf"/>
</dbReference>
<sequence length="190" mass="20830">MSNGKFDFSCSCGSFAGHVSAQGQKSGLRILCHCPDCRAAELYHHRPDPVEGVDLFQLAPQAITISKGAEHLRLLRLGPKGLFRWYAGCCGTPFANTLAKPQLAFAGLRTDIFEDKDALGKVKAEAHVPRPGKPPRSKGMARMVYGIFSRMITARLSGLWRETPFFDVETGNPVAEPEVLSKEARAKLYP</sequence>
<dbReference type="RefSeq" id="WP_353399661.1">
    <property type="nucleotide sequence ID" value="NZ_BAABWU010000007.1"/>
</dbReference>
<keyword evidence="2" id="KW-1185">Reference proteome</keyword>
<dbReference type="Proteomes" id="UP001441944">
    <property type="component" value="Unassembled WGS sequence"/>
</dbReference>
<reference evidence="1 2" key="1">
    <citation type="submission" date="2024-04" db="EMBL/GenBank/DDBJ databases">
        <title>Draft genome sequence of Pseudophaeobacter arcticus NBRC 116598.</title>
        <authorList>
            <person name="Miyakawa T."/>
            <person name="Kusuya Y."/>
            <person name="Miura T."/>
        </authorList>
    </citation>
    <scope>NUCLEOTIDE SEQUENCE [LARGE SCALE GENOMIC DNA]</scope>
    <source>
        <strain evidence="1 2">SU-CL00105</strain>
    </source>
</reference>
<dbReference type="InterPro" id="IPR046149">
    <property type="entry name" value="DUF6151"/>
</dbReference>
<dbReference type="Pfam" id="PF19648">
    <property type="entry name" value="DUF6151"/>
    <property type="match status" value="1"/>
</dbReference>